<dbReference type="Gene3D" id="2.20.25.80">
    <property type="entry name" value="WRKY domain"/>
    <property type="match status" value="1"/>
</dbReference>
<dbReference type="GO" id="GO:0005634">
    <property type="term" value="C:nucleus"/>
    <property type="evidence" value="ECO:0007669"/>
    <property type="project" value="UniProtKB-SubCell"/>
</dbReference>
<keyword evidence="3" id="KW-0238">DNA-binding</keyword>
<accession>A0AAD4SK94</accession>
<comment type="caution">
    <text evidence="7">The sequence shown here is derived from an EMBL/GenBank/DDBJ whole genome shotgun (WGS) entry which is preliminary data.</text>
</comment>
<dbReference type="SMART" id="SM00774">
    <property type="entry name" value="WRKY"/>
    <property type="match status" value="1"/>
</dbReference>
<evidence type="ECO:0000256" key="5">
    <source>
        <dbReference type="ARBA" id="ARBA00023242"/>
    </source>
</evidence>
<proteinExistence type="predicted"/>
<evidence type="ECO:0000313" key="7">
    <source>
        <dbReference type="EMBL" id="KAI3911398.1"/>
    </source>
</evidence>
<dbReference type="InterPro" id="IPR036576">
    <property type="entry name" value="WRKY_dom_sf"/>
</dbReference>
<sequence length="297" mass="33262">MEDLVRGQEFTKQVHMQLQGSEIPVQNEIIDSVAKILECIENAISKFSSSESTGEVCQSPALTTVDSPFSDGQEIEETGKIRTMVTPKKIGSNKRRKTADAHFKLTETPFEDGHAWRKYGQKDILNSGFPRGYFRCTHRTDQGCEALKQVQRTGEEEPAMFRVTYIGQHTCKNQFRGPRLSIDSNPRGPCVLNFQSNCYSPKLEFPFSPSFSTVEHEFKGDTKNTIANHNNKDSSKSSELAVWHDLPAFKTTSMMPSTSGSELVDGISGLYSSAESDLNYMFLDDMFDTSELFSSSN</sequence>
<evidence type="ECO:0000256" key="1">
    <source>
        <dbReference type="ARBA" id="ARBA00004123"/>
    </source>
</evidence>
<dbReference type="PANTHER" id="PTHR31282">
    <property type="entry name" value="WRKY TRANSCRIPTION FACTOR 21-RELATED"/>
    <property type="match status" value="1"/>
</dbReference>
<reference evidence="7" key="1">
    <citation type="submission" date="2022-04" db="EMBL/GenBank/DDBJ databases">
        <title>A functionally conserved STORR gene fusion in Papaver species that diverged 16.8 million years ago.</title>
        <authorList>
            <person name="Catania T."/>
        </authorList>
    </citation>
    <scope>NUCLEOTIDE SEQUENCE</scope>
    <source>
        <strain evidence="7">S-188037</strain>
    </source>
</reference>
<evidence type="ECO:0000259" key="6">
    <source>
        <dbReference type="PROSITE" id="PS50811"/>
    </source>
</evidence>
<dbReference type="Proteomes" id="UP001202328">
    <property type="component" value="Unassembled WGS sequence"/>
</dbReference>
<organism evidence="7 8">
    <name type="scientific">Papaver atlanticum</name>
    <dbReference type="NCBI Taxonomy" id="357466"/>
    <lineage>
        <taxon>Eukaryota</taxon>
        <taxon>Viridiplantae</taxon>
        <taxon>Streptophyta</taxon>
        <taxon>Embryophyta</taxon>
        <taxon>Tracheophyta</taxon>
        <taxon>Spermatophyta</taxon>
        <taxon>Magnoliopsida</taxon>
        <taxon>Ranunculales</taxon>
        <taxon>Papaveraceae</taxon>
        <taxon>Papaveroideae</taxon>
        <taxon>Papaver</taxon>
    </lineage>
</organism>
<feature type="domain" description="WRKY" evidence="6">
    <location>
        <begin position="105"/>
        <end position="169"/>
    </location>
</feature>
<evidence type="ECO:0000256" key="2">
    <source>
        <dbReference type="ARBA" id="ARBA00023015"/>
    </source>
</evidence>
<evidence type="ECO:0000256" key="3">
    <source>
        <dbReference type="ARBA" id="ARBA00023125"/>
    </source>
</evidence>
<dbReference type="InterPro" id="IPR044810">
    <property type="entry name" value="WRKY_plant"/>
</dbReference>
<protein>
    <recommendedName>
        <fullName evidence="6">WRKY domain-containing protein</fullName>
    </recommendedName>
</protein>
<dbReference type="AlphaFoldDB" id="A0AAD4SK94"/>
<dbReference type="EMBL" id="JAJJMB010010045">
    <property type="protein sequence ID" value="KAI3911398.1"/>
    <property type="molecule type" value="Genomic_DNA"/>
</dbReference>
<dbReference type="InterPro" id="IPR003657">
    <property type="entry name" value="WRKY_dom"/>
</dbReference>
<evidence type="ECO:0000256" key="4">
    <source>
        <dbReference type="ARBA" id="ARBA00023163"/>
    </source>
</evidence>
<dbReference type="GO" id="GO:0043565">
    <property type="term" value="F:sequence-specific DNA binding"/>
    <property type="evidence" value="ECO:0007669"/>
    <property type="project" value="InterPro"/>
</dbReference>
<evidence type="ECO:0000313" key="8">
    <source>
        <dbReference type="Proteomes" id="UP001202328"/>
    </source>
</evidence>
<dbReference type="GO" id="GO:0003700">
    <property type="term" value="F:DNA-binding transcription factor activity"/>
    <property type="evidence" value="ECO:0007669"/>
    <property type="project" value="InterPro"/>
</dbReference>
<dbReference type="PROSITE" id="PS50811">
    <property type="entry name" value="WRKY"/>
    <property type="match status" value="1"/>
</dbReference>
<keyword evidence="4" id="KW-0804">Transcription</keyword>
<keyword evidence="8" id="KW-1185">Reference proteome</keyword>
<dbReference type="SUPFAM" id="SSF118290">
    <property type="entry name" value="WRKY DNA-binding domain"/>
    <property type="match status" value="1"/>
</dbReference>
<name>A0AAD4SK94_9MAGN</name>
<comment type="subcellular location">
    <subcellularLocation>
        <location evidence="1">Nucleus</location>
    </subcellularLocation>
</comment>
<keyword evidence="2" id="KW-0805">Transcription regulation</keyword>
<gene>
    <name evidence="7" type="ORF">MKW98_010285</name>
</gene>
<dbReference type="Pfam" id="PF03106">
    <property type="entry name" value="WRKY"/>
    <property type="match status" value="1"/>
</dbReference>
<keyword evidence="5" id="KW-0539">Nucleus</keyword>